<accession>A0ABQ9ZX82</accession>
<comment type="caution">
    <text evidence="2">The sequence shown here is derived from an EMBL/GenBank/DDBJ whole genome shotgun (WGS) entry which is preliminary data.</text>
</comment>
<protein>
    <submittedName>
        <fullName evidence="2">Uncharacterized protein</fullName>
    </submittedName>
</protein>
<evidence type="ECO:0000313" key="2">
    <source>
        <dbReference type="EMBL" id="KAK4017408.1"/>
    </source>
</evidence>
<feature type="compositionally biased region" description="Acidic residues" evidence="1">
    <location>
        <begin position="1"/>
        <end position="14"/>
    </location>
</feature>
<evidence type="ECO:0000313" key="3">
    <source>
        <dbReference type="Proteomes" id="UP001234178"/>
    </source>
</evidence>
<dbReference type="EMBL" id="JAOYFB010000006">
    <property type="protein sequence ID" value="KAK4017408.1"/>
    <property type="molecule type" value="Genomic_DNA"/>
</dbReference>
<name>A0ABQ9ZX82_9CRUS</name>
<feature type="compositionally biased region" description="Polar residues" evidence="1">
    <location>
        <begin position="16"/>
        <end position="35"/>
    </location>
</feature>
<evidence type="ECO:0000256" key="1">
    <source>
        <dbReference type="SAM" id="MobiDB-lite"/>
    </source>
</evidence>
<gene>
    <name evidence="2" type="ORF">OUZ56_032720</name>
</gene>
<dbReference type="Proteomes" id="UP001234178">
    <property type="component" value="Unassembled WGS sequence"/>
</dbReference>
<sequence length="201" mass="22781">MSEADDDCDFDENADPNTSHVSQRRQSNTSTNSNPVKKLAIPDEFFTWVGDVPGKNASVYRCLHPGCVPKKKKDGSDKSLVVYHNSRHNAKRHFLNHDPGNQLGNAKLWEDAVKLLDNSTTLNNTATSVNGRVNVKISQEDLDSWVLNFLIVDVLPIYTVEKPGFQELVHNLAPNLVLHGRSFLQRDWRLYTMKEHPKDFS</sequence>
<feature type="region of interest" description="Disordered" evidence="1">
    <location>
        <begin position="1"/>
        <end position="36"/>
    </location>
</feature>
<reference evidence="2 3" key="1">
    <citation type="journal article" date="2023" name="Nucleic Acids Res.">
        <title>The hologenome of Daphnia magna reveals possible DNA methylation and microbiome-mediated evolution of the host genome.</title>
        <authorList>
            <person name="Chaturvedi A."/>
            <person name="Li X."/>
            <person name="Dhandapani V."/>
            <person name="Marshall H."/>
            <person name="Kissane S."/>
            <person name="Cuenca-Cambronero M."/>
            <person name="Asole G."/>
            <person name="Calvet F."/>
            <person name="Ruiz-Romero M."/>
            <person name="Marangio P."/>
            <person name="Guigo R."/>
            <person name="Rago D."/>
            <person name="Mirbahai L."/>
            <person name="Eastwood N."/>
            <person name="Colbourne J.K."/>
            <person name="Zhou J."/>
            <person name="Mallon E."/>
            <person name="Orsini L."/>
        </authorList>
    </citation>
    <scope>NUCLEOTIDE SEQUENCE [LARGE SCALE GENOMIC DNA]</scope>
    <source>
        <strain evidence="2">LRV0_1</strain>
    </source>
</reference>
<proteinExistence type="predicted"/>
<organism evidence="2 3">
    <name type="scientific">Daphnia magna</name>
    <dbReference type="NCBI Taxonomy" id="35525"/>
    <lineage>
        <taxon>Eukaryota</taxon>
        <taxon>Metazoa</taxon>
        <taxon>Ecdysozoa</taxon>
        <taxon>Arthropoda</taxon>
        <taxon>Crustacea</taxon>
        <taxon>Branchiopoda</taxon>
        <taxon>Diplostraca</taxon>
        <taxon>Cladocera</taxon>
        <taxon>Anomopoda</taxon>
        <taxon>Daphniidae</taxon>
        <taxon>Daphnia</taxon>
    </lineage>
</organism>
<keyword evidence="3" id="KW-1185">Reference proteome</keyword>